<accession>A0AAD8TNR7</accession>
<evidence type="ECO:0000256" key="1">
    <source>
        <dbReference type="SAM" id="MobiDB-lite"/>
    </source>
</evidence>
<dbReference type="CDD" id="cd00303">
    <property type="entry name" value="retropepsin_like"/>
    <property type="match status" value="1"/>
</dbReference>
<dbReference type="Pfam" id="PF03478">
    <property type="entry name" value="Beta-prop_KIB1-4"/>
    <property type="match status" value="1"/>
</dbReference>
<dbReference type="InterPro" id="IPR021109">
    <property type="entry name" value="Peptidase_aspartic_dom_sf"/>
</dbReference>
<evidence type="ECO:0000313" key="3">
    <source>
        <dbReference type="EMBL" id="KAK1684997.1"/>
    </source>
</evidence>
<dbReference type="Proteomes" id="UP001231189">
    <property type="component" value="Unassembled WGS sequence"/>
</dbReference>
<feature type="compositionally biased region" description="Low complexity" evidence="1">
    <location>
        <begin position="339"/>
        <end position="355"/>
    </location>
</feature>
<keyword evidence="4" id="KW-1185">Reference proteome</keyword>
<evidence type="ECO:0000259" key="2">
    <source>
        <dbReference type="Pfam" id="PF03478"/>
    </source>
</evidence>
<feature type="region of interest" description="Disordered" evidence="1">
    <location>
        <begin position="339"/>
        <end position="378"/>
    </location>
</feature>
<dbReference type="PANTHER" id="PTHR35046">
    <property type="entry name" value="ZINC KNUCKLE (CCHC-TYPE) FAMILY PROTEIN"/>
    <property type="match status" value="1"/>
</dbReference>
<reference evidence="3" key="1">
    <citation type="submission" date="2023-07" db="EMBL/GenBank/DDBJ databases">
        <title>A chromosome-level genome assembly of Lolium multiflorum.</title>
        <authorList>
            <person name="Chen Y."/>
            <person name="Copetti D."/>
            <person name="Kolliker R."/>
            <person name="Studer B."/>
        </authorList>
    </citation>
    <scope>NUCLEOTIDE SEQUENCE</scope>
    <source>
        <strain evidence="3">02402/16</strain>
        <tissue evidence="3">Leaf</tissue>
    </source>
</reference>
<protein>
    <recommendedName>
        <fullName evidence="2">KIB1-4 beta-propeller domain-containing protein</fullName>
    </recommendedName>
</protein>
<dbReference type="AlphaFoldDB" id="A0AAD8TNR7"/>
<dbReference type="PANTHER" id="PTHR35046:SF9">
    <property type="entry name" value="RNA-DIRECTED DNA POLYMERASE"/>
    <property type="match status" value="1"/>
</dbReference>
<dbReference type="InterPro" id="IPR005174">
    <property type="entry name" value="KIB1-4_b-propeller"/>
</dbReference>
<name>A0AAD8TNR7_LOLMU</name>
<feature type="compositionally biased region" description="Polar residues" evidence="1">
    <location>
        <begin position="359"/>
        <end position="378"/>
    </location>
</feature>
<feature type="domain" description="KIB1-4 beta-propeller" evidence="2">
    <location>
        <begin position="17"/>
        <end position="231"/>
    </location>
</feature>
<dbReference type="EMBL" id="JAUUTY010000002">
    <property type="protein sequence ID" value="KAK1684997.1"/>
    <property type="molecule type" value="Genomic_DNA"/>
</dbReference>
<proteinExistence type="predicted"/>
<gene>
    <name evidence="3" type="ORF">QYE76_045845</name>
</gene>
<organism evidence="3 4">
    <name type="scientific">Lolium multiflorum</name>
    <name type="common">Italian ryegrass</name>
    <name type="synonym">Lolium perenne subsp. multiflorum</name>
    <dbReference type="NCBI Taxonomy" id="4521"/>
    <lineage>
        <taxon>Eukaryota</taxon>
        <taxon>Viridiplantae</taxon>
        <taxon>Streptophyta</taxon>
        <taxon>Embryophyta</taxon>
        <taxon>Tracheophyta</taxon>
        <taxon>Spermatophyta</taxon>
        <taxon>Magnoliopsida</taxon>
        <taxon>Liliopsida</taxon>
        <taxon>Poales</taxon>
        <taxon>Poaceae</taxon>
        <taxon>BOP clade</taxon>
        <taxon>Pooideae</taxon>
        <taxon>Poodae</taxon>
        <taxon>Poeae</taxon>
        <taxon>Poeae Chloroplast Group 2 (Poeae type)</taxon>
        <taxon>Loliodinae</taxon>
        <taxon>Loliinae</taxon>
        <taxon>Lolium</taxon>
    </lineage>
</organism>
<dbReference type="Gene3D" id="2.40.70.10">
    <property type="entry name" value="Acid Proteases"/>
    <property type="match status" value="1"/>
</dbReference>
<comment type="caution">
    <text evidence="3">The sequence shown here is derived from an EMBL/GenBank/DDBJ whole genome shotgun (WGS) entry which is preliminary data.</text>
</comment>
<evidence type="ECO:0000313" key="4">
    <source>
        <dbReference type="Proteomes" id="UP001231189"/>
    </source>
</evidence>
<sequence length="619" mass="70108">MLDHALPRIAEFTFLQLGTSRYITIDLSEVHARYYFVGFCRGVIVLAQKNPPHKIRLLNPLTKKSNTMFEAQMPSVFLDSVAVIKSPTIVFVAAHYPPEIGWVDEITPTKDIYEDWGEEIFSIENHCLRCITPFNGELYAVAAENFESGRIVCTNVHLQQRASTVKMETLISFPELGNEKFYLVKSDGDLLLVLLVNLALAGKPLVYRVDTQSRSLHPVSNIGSNAFFVNHIGVSPSTPECTRHFDLAASTTRIWVISEYSHDTKAWDEWPLRVDRIGNYSMTNEHMPYRLEDVLAAHYRRKEFNEYFLGVHQASKTERQVNEDIKYKNTKSYFASKLTTSTPTTSVKPSSFSTPPKQPTIQSRMKQPVPSTASSKASMGPSNVTYFKCGTQGHKSFECKNTKVIITMENGYIETLSEGEYEALVQAVVANEEDYDEENGEDPLLCVHDPSPSLVVTRVLTTQPQAIEDQRCNIFQTRGGIGGKSIKVIIDGVSCHNLASTELCEKLNLSLRKHPHPYHVQWLSDKANVNIQHTVTLNFKTGPYEDTIECDVIPMMVCHMLLGRPWQYDKKAMHDGHSNVYTFKVKDKKFEFRPMTPSQIITEDVKALARHNNKNIMVT</sequence>